<dbReference type="Pfam" id="PF07732">
    <property type="entry name" value="Cu-oxidase_3"/>
    <property type="match status" value="1"/>
</dbReference>
<evidence type="ECO:0000256" key="5">
    <source>
        <dbReference type="SAM" id="SignalP"/>
    </source>
</evidence>
<dbReference type="PANTHER" id="PTHR11709:SF414">
    <property type="entry name" value="ADR239WP"/>
    <property type="match status" value="1"/>
</dbReference>
<dbReference type="PROSITE" id="PS00079">
    <property type="entry name" value="MULTICOPPER_OXIDASE1"/>
    <property type="match status" value="1"/>
</dbReference>
<feature type="domain" description="Plastocyanin-like" evidence="8">
    <location>
        <begin position="49"/>
        <end position="163"/>
    </location>
</feature>
<evidence type="ECO:0000256" key="3">
    <source>
        <dbReference type="ARBA" id="ARBA00023002"/>
    </source>
</evidence>
<feature type="signal peptide" evidence="5">
    <location>
        <begin position="1"/>
        <end position="24"/>
    </location>
</feature>
<reference evidence="9 10" key="1">
    <citation type="journal article" date="2019" name="Environ. Microbiol.">
        <title>At the nexus of three kingdoms: the genome of the mycorrhizal fungus Gigaspora margarita provides insights into plant, endobacterial and fungal interactions.</title>
        <authorList>
            <person name="Venice F."/>
            <person name="Ghignone S."/>
            <person name="Salvioli di Fossalunga A."/>
            <person name="Amselem J."/>
            <person name="Novero M."/>
            <person name="Xianan X."/>
            <person name="Sedzielewska Toro K."/>
            <person name="Morin E."/>
            <person name="Lipzen A."/>
            <person name="Grigoriev I.V."/>
            <person name="Henrissat B."/>
            <person name="Martin F.M."/>
            <person name="Bonfante P."/>
        </authorList>
    </citation>
    <scope>NUCLEOTIDE SEQUENCE [LARGE SCALE GENOMIC DNA]</scope>
    <source>
        <strain evidence="9 10">BEG34</strain>
    </source>
</reference>
<dbReference type="InterPro" id="IPR033138">
    <property type="entry name" value="Cu_oxidase_CS"/>
</dbReference>
<feature type="domain" description="Plastocyanin-like" evidence="7">
    <location>
        <begin position="408"/>
        <end position="528"/>
    </location>
</feature>
<dbReference type="InterPro" id="IPR011706">
    <property type="entry name" value="Cu-oxidase_C"/>
</dbReference>
<keyword evidence="10" id="KW-1185">Reference proteome</keyword>
<dbReference type="PANTHER" id="PTHR11709">
    <property type="entry name" value="MULTI-COPPER OXIDASE"/>
    <property type="match status" value="1"/>
</dbReference>
<dbReference type="FunFam" id="2.60.40.420:FF:000045">
    <property type="entry name" value="Laccase 2"/>
    <property type="match status" value="1"/>
</dbReference>
<dbReference type="SUPFAM" id="SSF49503">
    <property type="entry name" value="Cupredoxins"/>
    <property type="match status" value="3"/>
</dbReference>
<dbReference type="Pfam" id="PF07731">
    <property type="entry name" value="Cu-oxidase_2"/>
    <property type="match status" value="1"/>
</dbReference>
<evidence type="ECO:0000313" key="9">
    <source>
        <dbReference type="EMBL" id="KAF0465098.1"/>
    </source>
</evidence>
<sequence length="545" mass="61682">MISKKILFLVFILIFLLLSNVSLSFPKNFSPHINSLNKRNDIKVYNLTITKKNLAPDGFTREMFVINNQFPGPLIEVNKGDTLVLNVNNDFDDVTTIHSHGIFQRGTPWYDGFPGQTQCDIQSKKSFTYEFQVNQSGTYWYHSHSKAQYIEGIVGPLIAHDPDDPYLKNKDYDEEIVVLIQDWYHTDSKILIATFLSPVSAGNEPTPDNGLINGKNSYNCSGAPAGSDCVSDAPLAKFTFVQGKKYRMRIINTSAFAEFIFSIDEHPMDVIEVEGMITQRHTIHRLPINIAQRYSVIVTADKPIGKYWMRSEMETACFANQSDTLNPLVKAVVEYEGSDGSDNPNSTAWTDSQATCIDLDISNLKPYEVQTIPDADYKLTLNVSFQPDDKNVTRGYINNSTYVLDSKSPTLLKVYKNITTFNPNQNAYIIDKDKVVDIILFNNDTGDHPFHLHGHVFWVLGIGINGTSPDYNSVNSKDPIQRDTVTVPAGGWFIVRFVSNNPGVWAFHCHMEWHVQSGLVIQFVTQPDKIKELKSPENWYNLCKY</sequence>
<dbReference type="InterPro" id="IPR045087">
    <property type="entry name" value="Cu-oxidase_fam"/>
</dbReference>
<organism evidence="9 10">
    <name type="scientific">Gigaspora margarita</name>
    <dbReference type="NCBI Taxonomy" id="4874"/>
    <lineage>
        <taxon>Eukaryota</taxon>
        <taxon>Fungi</taxon>
        <taxon>Fungi incertae sedis</taxon>
        <taxon>Mucoromycota</taxon>
        <taxon>Glomeromycotina</taxon>
        <taxon>Glomeromycetes</taxon>
        <taxon>Diversisporales</taxon>
        <taxon>Gigasporaceae</taxon>
        <taxon>Gigaspora</taxon>
    </lineage>
</organism>
<dbReference type="InterPro" id="IPR008972">
    <property type="entry name" value="Cupredoxin"/>
</dbReference>
<feature type="chain" id="PRO_5034232288" evidence="5">
    <location>
        <begin position="25"/>
        <end position="545"/>
    </location>
</feature>
<protein>
    <submittedName>
        <fullName evidence="9">Multicopper oxidase</fullName>
    </submittedName>
</protein>
<comment type="caution">
    <text evidence="9">The sequence shown here is derived from an EMBL/GenBank/DDBJ whole genome shotgun (WGS) entry which is preliminary data.</text>
</comment>
<dbReference type="CDD" id="cd13886">
    <property type="entry name" value="CuRO_2_MCO_like_1"/>
    <property type="match status" value="1"/>
</dbReference>
<dbReference type="InterPro" id="IPR011707">
    <property type="entry name" value="Cu-oxidase-like_N"/>
</dbReference>
<evidence type="ECO:0000256" key="1">
    <source>
        <dbReference type="ARBA" id="ARBA00010609"/>
    </source>
</evidence>
<dbReference type="InterPro" id="IPR001117">
    <property type="entry name" value="Cu-oxidase_2nd"/>
</dbReference>
<dbReference type="GO" id="GO:0016491">
    <property type="term" value="F:oxidoreductase activity"/>
    <property type="evidence" value="ECO:0007669"/>
    <property type="project" value="UniProtKB-KW"/>
</dbReference>
<dbReference type="Proteomes" id="UP000439903">
    <property type="component" value="Unassembled WGS sequence"/>
</dbReference>
<keyword evidence="5" id="KW-0732">Signal</keyword>
<evidence type="ECO:0000259" key="6">
    <source>
        <dbReference type="Pfam" id="PF00394"/>
    </source>
</evidence>
<gene>
    <name evidence="9" type="ORF">F8M41_026321</name>
</gene>
<name>A0A8H3XK33_GIGMA</name>
<evidence type="ECO:0000256" key="4">
    <source>
        <dbReference type="ARBA" id="ARBA00023008"/>
    </source>
</evidence>
<keyword evidence="4" id="KW-0186">Copper</keyword>
<keyword evidence="2" id="KW-0479">Metal-binding</keyword>
<evidence type="ECO:0000259" key="7">
    <source>
        <dbReference type="Pfam" id="PF07731"/>
    </source>
</evidence>
<dbReference type="AlphaFoldDB" id="A0A8H3XK33"/>
<proteinExistence type="inferred from homology"/>
<feature type="domain" description="Plastocyanin-like" evidence="6">
    <location>
        <begin position="174"/>
        <end position="337"/>
    </location>
</feature>
<dbReference type="Gene3D" id="2.60.40.420">
    <property type="entry name" value="Cupredoxins - blue copper proteins"/>
    <property type="match status" value="3"/>
</dbReference>
<keyword evidence="3" id="KW-0560">Oxidoreductase</keyword>
<evidence type="ECO:0000259" key="8">
    <source>
        <dbReference type="Pfam" id="PF07732"/>
    </source>
</evidence>
<comment type="similarity">
    <text evidence="1">Belongs to the multicopper oxidase family.</text>
</comment>
<accession>A0A8H3XK33</accession>
<dbReference type="OrthoDB" id="2121828at2759"/>
<dbReference type="GO" id="GO:0005507">
    <property type="term" value="F:copper ion binding"/>
    <property type="evidence" value="ECO:0007669"/>
    <property type="project" value="InterPro"/>
</dbReference>
<evidence type="ECO:0000256" key="2">
    <source>
        <dbReference type="ARBA" id="ARBA00022723"/>
    </source>
</evidence>
<dbReference type="PROSITE" id="PS00080">
    <property type="entry name" value="MULTICOPPER_OXIDASE2"/>
    <property type="match status" value="1"/>
</dbReference>
<dbReference type="Pfam" id="PF00394">
    <property type="entry name" value="Cu-oxidase"/>
    <property type="match status" value="1"/>
</dbReference>
<evidence type="ECO:0000313" key="10">
    <source>
        <dbReference type="Proteomes" id="UP000439903"/>
    </source>
</evidence>
<dbReference type="EMBL" id="WTPW01000978">
    <property type="protein sequence ID" value="KAF0465098.1"/>
    <property type="molecule type" value="Genomic_DNA"/>
</dbReference>
<dbReference type="InterPro" id="IPR002355">
    <property type="entry name" value="Cu_oxidase_Cu_BS"/>
</dbReference>